<name>A0A4P5P9B4_9ENTE</name>
<dbReference type="AlphaFoldDB" id="A0A4P5P9B4"/>
<dbReference type="NCBIfam" id="TIGR02385">
    <property type="entry name" value="RelE_StbE"/>
    <property type="match status" value="1"/>
</dbReference>
<evidence type="ECO:0000256" key="2">
    <source>
        <dbReference type="ARBA" id="ARBA00022649"/>
    </source>
</evidence>
<dbReference type="Gene3D" id="3.30.2310.20">
    <property type="entry name" value="RelE-like"/>
    <property type="match status" value="1"/>
</dbReference>
<dbReference type="InterPro" id="IPR035093">
    <property type="entry name" value="RelE/ParE_toxin_dom_sf"/>
</dbReference>
<reference evidence="4" key="1">
    <citation type="submission" date="2019-02" db="EMBL/GenBank/DDBJ databases">
        <title>Draft genome sequence of Enterococcus sp. Gos25-1.</title>
        <authorList>
            <person name="Tanaka N."/>
            <person name="Shiwa Y."/>
            <person name="Fujita N."/>
        </authorList>
    </citation>
    <scope>NUCLEOTIDE SEQUENCE [LARGE SCALE GENOMIC DNA]</scope>
    <source>
        <strain evidence="4">Gos25-1</strain>
    </source>
</reference>
<evidence type="ECO:0000313" key="3">
    <source>
        <dbReference type="EMBL" id="GCF94665.1"/>
    </source>
</evidence>
<protein>
    <submittedName>
        <fullName evidence="3">Cytotoxic translational repressor of toxin-antitoxin stability system</fullName>
    </submittedName>
</protein>
<dbReference type="Pfam" id="PF05016">
    <property type="entry name" value="ParE_toxin"/>
    <property type="match status" value="1"/>
</dbReference>
<dbReference type="EMBL" id="BJCC01000022">
    <property type="protein sequence ID" value="GCF94665.1"/>
    <property type="molecule type" value="Genomic_DNA"/>
</dbReference>
<comment type="similarity">
    <text evidence="1">Belongs to the RelE toxin family.</text>
</comment>
<organism evidence="3 4">
    <name type="scientific">Enterococcus florum</name>
    <dbReference type="NCBI Taxonomy" id="2480627"/>
    <lineage>
        <taxon>Bacteria</taxon>
        <taxon>Bacillati</taxon>
        <taxon>Bacillota</taxon>
        <taxon>Bacilli</taxon>
        <taxon>Lactobacillales</taxon>
        <taxon>Enterococcaceae</taxon>
        <taxon>Enterococcus</taxon>
    </lineage>
</organism>
<dbReference type="Proteomes" id="UP000290567">
    <property type="component" value="Unassembled WGS sequence"/>
</dbReference>
<dbReference type="PANTHER" id="PTHR35601">
    <property type="entry name" value="TOXIN RELE"/>
    <property type="match status" value="1"/>
</dbReference>
<evidence type="ECO:0000313" key="4">
    <source>
        <dbReference type="Proteomes" id="UP000290567"/>
    </source>
</evidence>
<accession>A0A4P5P9B4</accession>
<keyword evidence="4" id="KW-1185">Reference proteome</keyword>
<dbReference type="InterPro" id="IPR007712">
    <property type="entry name" value="RelE/ParE_toxin"/>
</dbReference>
<proteinExistence type="inferred from homology"/>
<dbReference type="OrthoDB" id="9805098at2"/>
<dbReference type="SUPFAM" id="SSF143011">
    <property type="entry name" value="RelE-like"/>
    <property type="match status" value="1"/>
</dbReference>
<sequence length="92" mass="10779">MAKEYSVELTKRFLKDLKKIDKFSAKLILKWLDKNIEGSDNPRLRGKGLVGNKKGIWRYRVGDYRVLCKIDDNKLIVLALTAGHRKQIYEKE</sequence>
<keyword evidence="2" id="KW-1277">Toxin-antitoxin system</keyword>
<evidence type="ECO:0000256" key="1">
    <source>
        <dbReference type="ARBA" id="ARBA00006226"/>
    </source>
</evidence>
<dbReference type="PANTHER" id="PTHR35601:SF1">
    <property type="entry name" value="TOXIN RELE"/>
    <property type="match status" value="1"/>
</dbReference>
<dbReference type="RefSeq" id="WP_146623083.1">
    <property type="nucleotide sequence ID" value="NZ_BJCC01000022.1"/>
</dbReference>
<gene>
    <name evidence="3" type="ORF">NRIC_25560</name>
</gene>
<comment type="caution">
    <text evidence="3">The sequence shown here is derived from an EMBL/GenBank/DDBJ whole genome shotgun (WGS) entry which is preliminary data.</text>
</comment>